<dbReference type="AlphaFoldDB" id="A0A9J6GA34"/>
<evidence type="ECO:0000256" key="2">
    <source>
        <dbReference type="SAM" id="MobiDB-lite"/>
    </source>
</evidence>
<evidence type="ECO:0000313" key="5">
    <source>
        <dbReference type="Proteomes" id="UP000821853"/>
    </source>
</evidence>
<dbReference type="PANTHER" id="PTHR10578">
    <property type="entry name" value="S -2-HYDROXY-ACID OXIDASE-RELATED"/>
    <property type="match status" value="1"/>
</dbReference>
<dbReference type="VEuPathDB" id="VectorBase:HLOH_040625"/>
<evidence type="ECO:0000313" key="4">
    <source>
        <dbReference type="EMBL" id="KAH9372378.1"/>
    </source>
</evidence>
<gene>
    <name evidence="4" type="ORF">HPB48_021989</name>
</gene>
<dbReference type="InterPro" id="IPR013785">
    <property type="entry name" value="Aldolase_TIM"/>
</dbReference>
<dbReference type="InterPro" id="IPR000262">
    <property type="entry name" value="FMN-dep_DH"/>
</dbReference>
<dbReference type="SUPFAM" id="SSF51412">
    <property type="entry name" value="Inosine monophosphate dehydrogenase (IMPDH)"/>
    <property type="match status" value="1"/>
</dbReference>
<comment type="caution">
    <text evidence="4">The sequence shown here is derived from an EMBL/GenBank/DDBJ whole genome shotgun (WGS) entry which is preliminary data.</text>
</comment>
<organism evidence="4 5">
    <name type="scientific">Haemaphysalis longicornis</name>
    <name type="common">Bush tick</name>
    <dbReference type="NCBI Taxonomy" id="44386"/>
    <lineage>
        <taxon>Eukaryota</taxon>
        <taxon>Metazoa</taxon>
        <taxon>Ecdysozoa</taxon>
        <taxon>Arthropoda</taxon>
        <taxon>Chelicerata</taxon>
        <taxon>Arachnida</taxon>
        <taxon>Acari</taxon>
        <taxon>Parasitiformes</taxon>
        <taxon>Ixodida</taxon>
        <taxon>Ixodoidea</taxon>
        <taxon>Ixodidae</taxon>
        <taxon>Haemaphysalinae</taxon>
        <taxon>Haemaphysalis</taxon>
    </lineage>
</organism>
<dbReference type="EMBL" id="JABSTR010000006">
    <property type="protein sequence ID" value="KAH9372378.1"/>
    <property type="molecule type" value="Genomic_DNA"/>
</dbReference>
<evidence type="ECO:0000259" key="3">
    <source>
        <dbReference type="Pfam" id="PF01070"/>
    </source>
</evidence>
<dbReference type="Proteomes" id="UP000821853">
    <property type="component" value="Chromosome 4"/>
</dbReference>
<dbReference type="OrthoDB" id="25826at2759"/>
<comment type="cofactor">
    <cofactor evidence="1">
        <name>FMN</name>
        <dbReference type="ChEBI" id="CHEBI:58210"/>
    </cofactor>
</comment>
<proteinExistence type="predicted"/>
<dbReference type="Pfam" id="PF01070">
    <property type="entry name" value="FMN_dh"/>
    <property type="match status" value="1"/>
</dbReference>
<dbReference type="PANTHER" id="PTHR10578:SF149">
    <property type="entry name" value="2-HYDROXYACID OXIDASE 2"/>
    <property type="match status" value="1"/>
</dbReference>
<accession>A0A9J6GA34</accession>
<protein>
    <recommendedName>
        <fullName evidence="3">FMN-dependent dehydrogenase domain-containing protein</fullName>
    </recommendedName>
</protein>
<dbReference type="Gene3D" id="3.20.20.70">
    <property type="entry name" value="Aldolase class I"/>
    <property type="match status" value="1"/>
</dbReference>
<feature type="domain" description="FMN-dependent dehydrogenase" evidence="3">
    <location>
        <begin position="1"/>
        <end position="35"/>
    </location>
</feature>
<dbReference type="GO" id="GO:0016491">
    <property type="term" value="F:oxidoreductase activity"/>
    <property type="evidence" value="ECO:0007669"/>
    <property type="project" value="InterPro"/>
</dbReference>
<keyword evidence="5" id="KW-1185">Reference proteome</keyword>
<reference evidence="4 5" key="1">
    <citation type="journal article" date="2020" name="Cell">
        <title>Large-Scale Comparative Analyses of Tick Genomes Elucidate Their Genetic Diversity and Vector Capacities.</title>
        <authorList>
            <consortium name="Tick Genome and Microbiome Consortium (TIGMIC)"/>
            <person name="Jia N."/>
            <person name="Wang J."/>
            <person name="Shi W."/>
            <person name="Du L."/>
            <person name="Sun Y."/>
            <person name="Zhan W."/>
            <person name="Jiang J.F."/>
            <person name="Wang Q."/>
            <person name="Zhang B."/>
            <person name="Ji P."/>
            <person name="Bell-Sakyi L."/>
            <person name="Cui X.M."/>
            <person name="Yuan T.T."/>
            <person name="Jiang B.G."/>
            <person name="Yang W.F."/>
            <person name="Lam T.T."/>
            <person name="Chang Q.C."/>
            <person name="Ding S.J."/>
            <person name="Wang X.J."/>
            <person name="Zhu J.G."/>
            <person name="Ruan X.D."/>
            <person name="Zhao L."/>
            <person name="Wei J.T."/>
            <person name="Ye R.Z."/>
            <person name="Que T.C."/>
            <person name="Du C.H."/>
            <person name="Zhou Y.H."/>
            <person name="Cheng J.X."/>
            <person name="Dai P.F."/>
            <person name="Guo W.B."/>
            <person name="Han X.H."/>
            <person name="Huang E.J."/>
            <person name="Li L.F."/>
            <person name="Wei W."/>
            <person name="Gao Y.C."/>
            <person name="Liu J.Z."/>
            <person name="Shao H.Z."/>
            <person name="Wang X."/>
            <person name="Wang C.C."/>
            <person name="Yang T.C."/>
            <person name="Huo Q.B."/>
            <person name="Li W."/>
            <person name="Chen H.Y."/>
            <person name="Chen S.E."/>
            <person name="Zhou L.G."/>
            <person name="Ni X.B."/>
            <person name="Tian J.H."/>
            <person name="Sheng Y."/>
            <person name="Liu T."/>
            <person name="Pan Y.S."/>
            <person name="Xia L.Y."/>
            <person name="Li J."/>
            <person name="Zhao F."/>
            <person name="Cao W.C."/>
        </authorList>
    </citation>
    <scope>NUCLEOTIDE SEQUENCE [LARGE SCALE GENOMIC DNA]</scope>
    <source>
        <strain evidence="4">HaeL-2018</strain>
    </source>
</reference>
<evidence type="ECO:0000256" key="1">
    <source>
        <dbReference type="ARBA" id="ARBA00001917"/>
    </source>
</evidence>
<name>A0A9J6GA34_HAELO</name>
<feature type="region of interest" description="Disordered" evidence="2">
    <location>
        <begin position="45"/>
        <end position="74"/>
    </location>
</feature>
<sequence>MDGGIRSGPDVVKALCLGTQGVFMGRPILYGLAYKFGRRLRRASLGSPKGKQRPLVDGPPATRKLPPIFTLDPE</sequence>